<dbReference type="GO" id="GO:0016757">
    <property type="term" value="F:glycosyltransferase activity"/>
    <property type="evidence" value="ECO:0007669"/>
    <property type="project" value="UniProtKB-KW"/>
</dbReference>
<dbReference type="Gene3D" id="3.90.550.10">
    <property type="entry name" value="Spore Coat Polysaccharide Biosynthesis Protein SpsA, Chain A"/>
    <property type="match status" value="1"/>
</dbReference>
<dbReference type="PANTHER" id="PTHR31297:SF42">
    <property type="entry name" value="GLYCOSIDE HYDROLASE FAMILY 5 DOMAIN-CONTAINING PROTEIN"/>
    <property type="match status" value="1"/>
</dbReference>
<dbReference type="GO" id="GO:0005576">
    <property type="term" value="C:extracellular region"/>
    <property type="evidence" value="ECO:0007669"/>
    <property type="project" value="TreeGrafter"/>
</dbReference>
<dbReference type="InterPro" id="IPR029044">
    <property type="entry name" value="Nucleotide-diphossugar_trans"/>
</dbReference>
<protein>
    <recommendedName>
        <fullName evidence="9">Glycoside hydrolase family 5 domain-containing protein</fullName>
    </recommendedName>
</protein>
<keyword evidence="8" id="KW-0812">Transmembrane</keyword>
<sequence length="702" mass="79592">MQFPYPRKSSTPTPYTSARASSYTRRRNLKALAPYVLGAGAFIWLLVYLFGGSKPDPATYRPPGTPEAVIVTTLSPKMSETYKKNIRDNRVDYASRHGYATFFPNTTDYDLMPNSPESWSTIPSLRHAMKLYPHTEWLFYLSNTAIIMNPEESLEHKVTDPRKLESLMITDKPVVPPDSVIKTFSHLRGERVDFILAQDREGLAGGSMLIRSGEWAKYFLDAWFDPLFRSYNFQKAEGHALEHIVQWHGTILAKLALVPQKVLNSYTRDSGGAGSSDGLYSDGDFVANFHGCARDSGRNCRGAQAVVRGVNLGGWLVTEPWMTPSLFEDTDTEDEWHLCNQLGKDKCLETLQDHWENFYTRDDLVAIKRAGLNSIRIPLGYWAVDLEDYEPYVKGQYPYLIRAVQWAQELGLTVFLDIHGAPGSQNGYSGSGLVDEVLFQSNQTNADRTLKVLRNLTQEFSQEKYGGVVTNIEPLNEPLLSFEDLKDFYEPSSKIVNVTGINFTIHDGFYNPHSWANYDPNNPNAQKPAPHLVVDTHQFWAFPPLDNLTKLQTIEHICDFGQQIRNNSAIPYTLVGEWSLSTGITANTTGNTEKDPEKRTWFRELFEAQNAAFTPYDAGQSSIGWYFWAWKLEYDIDAWSYRRGLSDGYIPSNISDPSTYEYPIKKNGCIDSDHEYEAKARAGDVYDLFAFVDCDVVVVFFV</sequence>
<feature type="domain" description="Glycoside hydrolase family 5" evidence="9">
    <location>
        <begin position="347"/>
        <end position="631"/>
    </location>
</feature>
<reference evidence="10 11" key="1">
    <citation type="submission" date="2017-01" db="EMBL/GenBank/DDBJ databases">
        <title>The recent genome duplication of the halophilic yeast Hortaea werneckii: insights from long-read sequencing.</title>
        <authorList>
            <person name="Sinha S."/>
            <person name="Flibotte S."/>
            <person name="Neira M."/>
            <person name="Lenassi M."/>
            <person name="Gostincar C."/>
            <person name="Stajich J.E."/>
            <person name="Nislow C.E."/>
        </authorList>
    </citation>
    <scope>NUCLEOTIDE SEQUENCE [LARGE SCALE GENOMIC DNA]</scope>
    <source>
        <strain evidence="10 11">EXF-2000</strain>
    </source>
</reference>
<dbReference type="VEuPathDB" id="FungiDB:BTJ68_06396"/>
<accession>A0A1Z5TAJ8</accession>
<evidence type="ECO:0000259" key="9">
    <source>
        <dbReference type="Pfam" id="PF00150"/>
    </source>
</evidence>
<dbReference type="SUPFAM" id="SSF51445">
    <property type="entry name" value="(Trans)glycosidases"/>
    <property type="match status" value="1"/>
</dbReference>
<keyword evidence="3" id="KW-0328">Glycosyltransferase</keyword>
<dbReference type="EMBL" id="MUNK01000081">
    <property type="protein sequence ID" value="OTA33075.1"/>
    <property type="molecule type" value="Genomic_DNA"/>
</dbReference>
<dbReference type="GO" id="GO:0009986">
    <property type="term" value="C:cell surface"/>
    <property type="evidence" value="ECO:0007669"/>
    <property type="project" value="TreeGrafter"/>
</dbReference>
<organism evidence="10 11">
    <name type="scientific">Hortaea werneckii EXF-2000</name>
    <dbReference type="NCBI Taxonomy" id="1157616"/>
    <lineage>
        <taxon>Eukaryota</taxon>
        <taxon>Fungi</taxon>
        <taxon>Dikarya</taxon>
        <taxon>Ascomycota</taxon>
        <taxon>Pezizomycotina</taxon>
        <taxon>Dothideomycetes</taxon>
        <taxon>Dothideomycetidae</taxon>
        <taxon>Mycosphaerellales</taxon>
        <taxon>Teratosphaeriaceae</taxon>
        <taxon>Hortaea</taxon>
    </lineage>
</organism>
<dbReference type="InterPro" id="IPR001547">
    <property type="entry name" value="Glyco_hydro_5"/>
</dbReference>
<proteinExistence type="inferred from homology"/>
<comment type="similarity">
    <text evidence="2">Belongs to the glycosyltransferase 34 family.</text>
</comment>
<keyword evidence="8" id="KW-0472">Membrane</keyword>
<gene>
    <name evidence="10" type="ORF">BTJ68_06396</name>
</gene>
<keyword evidence="8" id="KW-1133">Transmembrane helix</keyword>
<feature type="transmembrane region" description="Helical" evidence="8">
    <location>
        <begin position="32"/>
        <end position="51"/>
    </location>
</feature>
<evidence type="ECO:0000256" key="2">
    <source>
        <dbReference type="ARBA" id="ARBA00005664"/>
    </source>
</evidence>
<evidence type="ECO:0000256" key="6">
    <source>
        <dbReference type="ARBA" id="ARBA00023295"/>
    </source>
</evidence>
<comment type="similarity">
    <text evidence="1">Belongs to the glycosyl hydrolase 5 (cellulase A) family.</text>
</comment>
<dbReference type="GO" id="GO:0008422">
    <property type="term" value="F:beta-glucosidase activity"/>
    <property type="evidence" value="ECO:0007669"/>
    <property type="project" value="TreeGrafter"/>
</dbReference>
<dbReference type="FunFam" id="3.90.550.10:FF:000149">
    <property type="entry name" value="Alpha-1,6-mannosyltransferase subunit"/>
    <property type="match status" value="1"/>
</dbReference>
<dbReference type="GO" id="GO:0009251">
    <property type="term" value="P:glucan catabolic process"/>
    <property type="evidence" value="ECO:0007669"/>
    <property type="project" value="TreeGrafter"/>
</dbReference>
<keyword evidence="11" id="KW-1185">Reference proteome</keyword>
<evidence type="ECO:0000313" key="11">
    <source>
        <dbReference type="Proteomes" id="UP000194280"/>
    </source>
</evidence>
<name>A0A1Z5TAJ8_HORWE</name>
<dbReference type="Pfam" id="PF00150">
    <property type="entry name" value="Cellulase"/>
    <property type="match status" value="1"/>
</dbReference>
<keyword evidence="4" id="KW-0808">Transferase</keyword>
<dbReference type="Proteomes" id="UP000194280">
    <property type="component" value="Unassembled WGS sequence"/>
</dbReference>
<dbReference type="STRING" id="1157616.A0A1Z5TAJ8"/>
<dbReference type="GO" id="GO:0016020">
    <property type="term" value="C:membrane"/>
    <property type="evidence" value="ECO:0007669"/>
    <property type="project" value="InterPro"/>
</dbReference>
<dbReference type="PANTHER" id="PTHR31297">
    <property type="entry name" value="GLUCAN ENDO-1,6-BETA-GLUCOSIDASE B"/>
    <property type="match status" value="1"/>
</dbReference>
<evidence type="ECO:0000256" key="4">
    <source>
        <dbReference type="ARBA" id="ARBA00022679"/>
    </source>
</evidence>
<evidence type="ECO:0000256" key="7">
    <source>
        <dbReference type="ARBA" id="ARBA00023316"/>
    </source>
</evidence>
<dbReference type="GO" id="GO:0071555">
    <property type="term" value="P:cell wall organization"/>
    <property type="evidence" value="ECO:0007669"/>
    <property type="project" value="UniProtKB-KW"/>
</dbReference>
<evidence type="ECO:0000313" key="10">
    <source>
        <dbReference type="EMBL" id="OTA33075.1"/>
    </source>
</evidence>
<keyword evidence="7" id="KW-0961">Cell wall biogenesis/degradation</keyword>
<dbReference type="InterPro" id="IPR017853">
    <property type="entry name" value="GH"/>
</dbReference>
<dbReference type="AlphaFoldDB" id="A0A1Z5TAJ8"/>
<comment type="caution">
    <text evidence="10">The sequence shown here is derived from an EMBL/GenBank/DDBJ whole genome shotgun (WGS) entry which is preliminary data.</text>
</comment>
<keyword evidence="5" id="KW-0378">Hydrolase</keyword>
<evidence type="ECO:0000256" key="1">
    <source>
        <dbReference type="ARBA" id="ARBA00005641"/>
    </source>
</evidence>
<dbReference type="InterPro" id="IPR050386">
    <property type="entry name" value="Glycosyl_hydrolase_5"/>
</dbReference>
<evidence type="ECO:0000256" key="8">
    <source>
        <dbReference type="SAM" id="Phobius"/>
    </source>
</evidence>
<dbReference type="Pfam" id="PF05637">
    <property type="entry name" value="Glyco_transf_34"/>
    <property type="match status" value="1"/>
</dbReference>
<dbReference type="InterPro" id="IPR008630">
    <property type="entry name" value="Glyco_trans_34"/>
</dbReference>
<evidence type="ECO:0000256" key="5">
    <source>
        <dbReference type="ARBA" id="ARBA00022801"/>
    </source>
</evidence>
<dbReference type="Gene3D" id="3.20.20.80">
    <property type="entry name" value="Glycosidases"/>
    <property type="match status" value="1"/>
</dbReference>
<evidence type="ECO:0000256" key="3">
    <source>
        <dbReference type="ARBA" id="ARBA00022676"/>
    </source>
</evidence>
<keyword evidence="6" id="KW-0326">Glycosidase</keyword>
<dbReference type="InParanoid" id="A0A1Z5TAJ8"/>